<keyword evidence="5 6" id="KW-0472">Membrane</keyword>
<evidence type="ECO:0000256" key="5">
    <source>
        <dbReference type="ARBA" id="ARBA00023136"/>
    </source>
</evidence>
<evidence type="ECO:0000256" key="6">
    <source>
        <dbReference type="SAM" id="Phobius"/>
    </source>
</evidence>
<proteinExistence type="predicted"/>
<gene>
    <name evidence="7" type="ORF">FHS89_000066</name>
</gene>
<evidence type="ECO:0000313" key="7">
    <source>
        <dbReference type="EMBL" id="MBB5514068.1"/>
    </source>
</evidence>
<accession>A0A840WFY3</accession>
<feature type="transmembrane region" description="Helical" evidence="6">
    <location>
        <begin position="71"/>
        <end position="91"/>
    </location>
</feature>
<evidence type="ECO:0000256" key="1">
    <source>
        <dbReference type="ARBA" id="ARBA00004651"/>
    </source>
</evidence>
<feature type="transmembrane region" description="Helical" evidence="6">
    <location>
        <begin position="6"/>
        <end position="28"/>
    </location>
</feature>
<organism evidence="7 8">
    <name type="scientific">Rubricella aquisinus</name>
    <dbReference type="NCBI Taxonomy" id="2028108"/>
    <lineage>
        <taxon>Bacteria</taxon>
        <taxon>Pseudomonadati</taxon>
        <taxon>Pseudomonadota</taxon>
        <taxon>Alphaproteobacteria</taxon>
        <taxon>Rhodobacterales</taxon>
        <taxon>Paracoccaceae</taxon>
        <taxon>Rubricella</taxon>
    </lineage>
</organism>
<dbReference type="PANTHER" id="PTHR30086:SF20">
    <property type="entry name" value="ARGININE EXPORTER PROTEIN ARGO-RELATED"/>
    <property type="match status" value="1"/>
</dbReference>
<protein>
    <submittedName>
        <fullName evidence="7">Threonine/homoserine/homoserine lactone efflux protein</fullName>
    </submittedName>
</protein>
<dbReference type="GO" id="GO:0015171">
    <property type="term" value="F:amino acid transmembrane transporter activity"/>
    <property type="evidence" value="ECO:0007669"/>
    <property type="project" value="TreeGrafter"/>
</dbReference>
<dbReference type="GO" id="GO:0005886">
    <property type="term" value="C:plasma membrane"/>
    <property type="evidence" value="ECO:0007669"/>
    <property type="project" value="UniProtKB-SubCell"/>
</dbReference>
<keyword evidence="3 6" id="KW-0812">Transmembrane</keyword>
<comment type="subcellular location">
    <subcellularLocation>
        <location evidence="1">Cell membrane</location>
        <topology evidence="1">Multi-pass membrane protein</topology>
    </subcellularLocation>
</comment>
<dbReference type="PIRSF" id="PIRSF006324">
    <property type="entry name" value="LeuE"/>
    <property type="match status" value="1"/>
</dbReference>
<keyword evidence="4 6" id="KW-1133">Transmembrane helix</keyword>
<feature type="transmembrane region" description="Helical" evidence="6">
    <location>
        <begin position="111"/>
        <end position="132"/>
    </location>
</feature>
<dbReference type="EMBL" id="JACIJS010000001">
    <property type="protein sequence ID" value="MBB5514068.1"/>
    <property type="molecule type" value="Genomic_DNA"/>
</dbReference>
<evidence type="ECO:0000256" key="2">
    <source>
        <dbReference type="ARBA" id="ARBA00022475"/>
    </source>
</evidence>
<keyword evidence="8" id="KW-1185">Reference proteome</keyword>
<evidence type="ECO:0000256" key="4">
    <source>
        <dbReference type="ARBA" id="ARBA00022989"/>
    </source>
</evidence>
<dbReference type="AlphaFoldDB" id="A0A840WFY3"/>
<evidence type="ECO:0000313" key="8">
    <source>
        <dbReference type="Proteomes" id="UP000553766"/>
    </source>
</evidence>
<dbReference type="Pfam" id="PF01810">
    <property type="entry name" value="LysE"/>
    <property type="match status" value="1"/>
</dbReference>
<sequence>MSIETWIAFVLASAMVVVIPGPNVVLTVTHALRDGRRSGWATVPGVALGALVGMSVSLAGAGAVLAASATAFTVMKLLGGCYLIWMAIQLWRAPATDITAGEAPELPFGRLFVRSFLISVLNPKGPIFYIAFVPQFVDTSAPVALQFGVLVLSFVGVALINSLCWLYGASALRALFAAPRRMRIVQRVSASVLGLAGAATLRVSRPV</sequence>
<keyword evidence="2" id="KW-1003">Cell membrane</keyword>
<name>A0A840WFY3_9RHOB</name>
<comment type="caution">
    <text evidence="7">The sequence shown here is derived from an EMBL/GenBank/DDBJ whole genome shotgun (WGS) entry which is preliminary data.</text>
</comment>
<feature type="transmembrane region" description="Helical" evidence="6">
    <location>
        <begin position="40"/>
        <end position="65"/>
    </location>
</feature>
<reference evidence="7 8" key="1">
    <citation type="submission" date="2020-08" db="EMBL/GenBank/DDBJ databases">
        <title>Genomic Encyclopedia of Type Strains, Phase IV (KMG-IV): sequencing the most valuable type-strain genomes for metagenomic binning, comparative biology and taxonomic classification.</title>
        <authorList>
            <person name="Goeker M."/>
        </authorList>
    </citation>
    <scope>NUCLEOTIDE SEQUENCE [LARGE SCALE GENOMIC DNA]</scope>
    <source>
        <strain evidence="7 8">DSM 103377</strain>
    </source>
</reference>
<dbReference type="Proteomes" id="UP000553766">
    <property type="component" value="Unassembled WGS sequence"/>
</dbReference>
<dbReference type="PANTHER" id="PTHR30086">
    <property type="entry name" value="ARGININE EXPORTER PROTEIN ARGO"/>
    <property type="match status" value="1"/>
</dbReference>
<evidence type="ECO:0000256" key="3">
    <source>
        <dbReference type="ARBA" id="ARBA00022692"/>
    </source>
</evidence>
<dbReference type="RefSeq" id="WP_184007308.1">
    <property type="nucleotide sequence ID" value="NZ_JACIJS010000001.1"/>
</dbReference>
<feature type="transmembrane region" description="Helical" evidence="6">
    <location>
        <begin position="144"/>
        <end position="172"/>
    </location>
</feature>
<dbReference type="InterPro" id="IPR001123">
    <property type="entry name" value="LeuE-type"/>
</dbReference>